<keyword evidence="12" id="KW-1185">Reference proteome</keyword>
<keyword evidence="4 9" id="KW-1133">Transmembrane helix</keyword>
<evidence type="ECO:0000256" key="3">
    <source>
        <dbReference type="ARBA" id="ARBA00022692"/>
    </source>
</evidence>
<dbReference type="InterPro" id="IPR018704">
    <property type="entry name" value="SecYEG/CpoB_TPR"/>
</dbReference>
<keyword evidence="3 9" id="KW-0812">Transmembrane</keyword>
<dbReference type="GO" id="GO:0044877">
    <property type="term" value="F:protein-containing complex binding"/>
    <property type="evidence" value="ECO:0007669"/>
    <property type="project" value="InterPro"/>
</dbReference>
<evidence type="ECO:0000256" key="8">
    <source>
        <dbReference type="ARBA" id="ARBA00024235"/>
    </source>
</evidence>
<dbReference type="SUPFAM" id="SSF48452">
    <property type="entry name" value="TPR-like"/>
    <property type="match status" value="1"/>
</dbReference>
<dbReference type="InterPro" id="IPR011990">
    <property type="entry name" value="TPR-like_helical_dom_sf"/>
</dbReference>
<dbReference type="Gene3D" id="1.25.40.10">
    <property type="entry name" value="Tetratricopeptide repeat domain"/>
    <property type="match status" value="1"/>
</dbReference>
<dbReference type="OrthoDB" id="8521102at2"/>
<evidence type="ECO:0000256" key="2">
    <source>
        <dbReference type="ARBA" id="ARBA00022475"/>
    </source>
</evidence>
<dbReference type="GO" id="GO:0005886">
    <property type="term" value="C:plasma membrane"/>
    <property type="evidence" value="ECO:0007669"/>
    <property type="project" value="UniProtKB-SubCell"/>
</dbReference>
<reference evidence="11 12" key="1">
    <citation type="journal article" date="2019" name="Front. Microbiol.">
        <title>Genomes of Neutrophilic Sulfur-Oxidizing Chemolithoautotrophs Representing 9 Proteobacterial Species From 8 Genera.</title>
        <authorList>
            <person name="Watanabe T."/>
            <person name="Kojima H."/>
            <person name="Umezawa K."/>
            <person name="Hori C."/>
            <person name="Takasuka T.E."/>
            <person name="Kato Y."/>
            <person name="Fukui M."/>
        </authorList>
    </citation>
    <scope>NUCLEOTIDE SEQUENCE [LARGE SCALE GENOMIC DNA]</scope>
    <source>
        <strain evidence="11 12">TTN</strain>
    </source>
</reference>
<sequence length="212" mass="23286">MTFDLEEQEKLDALKDWWKRYGNWVTGALAILIIGAAGAQWWRYQQHEKSAQAAVIYGALQLGLQANQPKVIKDDAATIVAKYPGTPYASRAALISASSSIQAGDTKTAETQLRWVIDHTSEDGIKQLAVLRLAAVLLEQKDPAGALKLLDAPYNEAFAARFNDLKGDALVQQSKIAEARASYKIALEKIDAQSPYRKYIEVKLDALGGEPK</sequence>
<protein>
    <recommendedName>
        <fullName evidence="8">Ancillary SecYEG translocon subunit</fullName>
    </recommendedName>
</protein>
<keyword evidence="5 9" id="KW-0472">Membrane</keyword>
<dbReference type="AlphaFoldDB" id="A0A401JZQ4"/>
<gene>
    <name evidence="11" type="ORF">SFMTTN_2999</name>
</gene>
<comment type="subcellular location">
    <subcellularLocation>
        <location evidence="1">Cell membrane</location>
        <topology evidence="1">Single-pass type II membrane protein</topology>
    </subcellularLocation>
</comment>
<accession>A0A401JZQ4</accession>
<dbReference type="EMBL" id="BGOW01000036">
    <property type="protein sequence ID" value="GCB02179.1"/>
    <property type="molecule type" value="Genomic_DNA"/>
</dbReference>
<evidence type="ECO:0000259" key="10">
    <source>
        <dbReference type="Pfam" id="PF09976"/>
    </source>
</evidence>
<organism evidence="11 12">
    <name type="scientific">Sulfuriferula multivorans</name>
    <dbReference type="NCBI Taxonomy" id="1559896"/>
    <lineage>
        <taxon>Bacteria</taxon>
        <taxon>Pseudomonadati</taxon>
        <taxon>Pseudomonadota</taxon>
        <taxon>Betaproteobacteria</taxon>
        <taxon>Nitrosomonadales</taxon>
        <taxon>Sulfuricellaceae</taxon>
        <taxon>Sulfuriferula</taxon>
    </lineage>
</organism>
<evidence type="ECO:0000256" key="1">
    <source>
        <dbReference type="ARBA" id="ARBA00004401"/>
    </source>
</evidence>
<evidence type="ECO:0000313" key="11">
    <source>
        <dbReference type="EMBL" id="GCB02179.1"/>
    </source>
</evidence>
<dbReference type="Proteomes" id="UP000286806">
    <property type="component" value="Unassembled WGS sequence"/>
</dbReference>
<dbReference type="RefSeq" id="WP_124705926.1">
    <property type="nucleotide sequence ID" value="NZ_BGOW01000036.1"/>
</dbReference>
<name>A0A401JZQ4_9PROT</name>
<evidence type="ECO:0000256" key="4">
    <source>
        <dbReference type="ARBA" id="ARBA00022989"/>
    </source>
</evidence>
<evidence type="ECO:0000313" key="12">
    <source>
        <dbReference type="Proteomes" id="UP000286806"/>
    </source>
</evidence>
<evidence type="ECO:0000256" key="5">
    <source>
        <dbReference type="ARBA" id="ARBA00023136"/>
    </source>
</evidence>
<keyword evidence="6" id="KW-0143">Chaperone</keyword>
<comment type="caution">
    <text evidence="11">The sequence shown here is derived from an EMBL/GenBank/DDBJ whole genome shotgun (WGS) entry which is preliminary data.</text>
</comment>
<dbReference type="Pfam" id="PF09976">
    <property type="entry name" value="TPR_21"/>
    <property type="match status" value="1"/>
</dbReference>
<comment type="similarity">
    <text evidence="7">Belongs to the YfgM family.</text>
</comment>
<evidence type="ECO:0000256" key="6">
    <source>
        <dbReference type="ARBA" id="ARBA00023186"/>
    </source>
</evidence>
<dbReference type="PANTHER" id="PTHR38035">
    <property type="entry name" value="UPF0070 PROTEIN YFGM"/>
    <property type="match status" value="1"/>
</dbReference>
<keyword evidence="2" id="KW-1003">Cell membrane</keyword>
<feature type="transmembrane region" description="Helical" evidence="9">
    <location>
        <begin position="21"/>
        <end position="42"/>
    </location>
</feature>
<proteinExistence type="inferred from homology"/>
<dbReference type="PIRSF" id="PIRSF006170">
    <property type="entry name" value="YfgM"/>
    <property type="match status" value="1"/>
</dbReference>
<feature type="domain" description="Ancillary SecYEG translocon subunit/Cell division coordinator CpoB TPR" evidence="10">
    <location>
        <begin position="15"/>
        <end position="208"/>
    </location>
</feature>
<evidence type="ECO:0000256" key="9">
    <source>
        <dbReference type="SAM" id="Phobius"/>
    </source>
</evidence>
<dbReference type="PANTHER" id="PTHR38035:SF1">
    <property type="entry name" value="ANCILLARY SECYEG TRANSLOCON SUBUNIT"/>
    <property type="match status" value="1"/>
</dbReference>
<dbReference type="InterPro" id="IPR026039">
    <property type="entry name" value="YfgM"/>
</dbReference>
<evidence type="ECO:0000256" key="7">
    <source>
        <dbReference type="ARBA" id="ARBA00024197"/>
    </source>
</evidence>